<dbReference type="Proteomes" id="UP000299102">
    <property type="component" value="Unassembled WGS sequence"/>
</dbReference>
<comment type="caution">
    <text evidence="1">The sequence shown here is derived from an EMBL/GenBank/DDBJ whole genome shotgun (WGS) entry which is preliminary data.</text>
</comment>
<dbReference type="EMBL" id="BGZK01003291">
    <property type="protein sequence ID" value="GBO99626.1"/>
    <property type="molecule type" value="Genomic_DNA"/>
</dbReference>
<protein>
    <submittedName>
        <fullName evidence="1">Uncharacterized protein</fullName>
    </submittedName>
</protein>
<name>A0A4C1SE32_EUMVA</name>
<organism evidence="1 2">
    <name type="scientific">Eumeta variegata</name>
    <name type="common">Bagworm moth</name>
    <name type="synonym">Eumeta japonica</name>
    <dbReference type="NCBI Taxonomy" id="151549"/>
    <lineage>
        <taxon>Eukaryota</taxon>
        <taxon>Metazoa</taxon>
        <taxon>Ecdysozoa</taxon>
        <taxon>Arthropoda</taxon>
        <taxon>Hexapoda</taxon>
        <taxon>Insecta</taxon>
        <taxon>Pterygota</taxon>
        <taxon>Neoptera</taxon>
        <taxon>Endopterygota</taxon>
        <taxon>Lepidoptera</taxon>
        <taxon>Glossata</taxon>
        <taxon>Ditrysia</taxon>
        <taxon>Tineoidea</taxon>
        <taxon>Psychidae</taxon>
        <taxon>Oiketicinae</taxon>
        <taxon>Eumeta</taxon>
    </lineage>
</organism>
<evidence type="ECO:0000313" key="2">
    <source>
        <dbReference type="Proteomes" id="UP000299102"/>
    </source>
</evidence>
<dbReference type="AlphaFoldDB" id="A0A4C1SE32"/>
<accession>A0A4C1SE32</accession>
<proteinExistence type="predicted"/>
<keyword evidence="2" id="KW-1185">Reference proteome</keyword>
<gene>
    <name evidence="1" type="ORF">EVAR_69797_1</name>
</gene>
<reference evidence="1 2" key="1">
    <citation type="journal article" date="2019" name="Commun. Biol.">
        <title>The bagworm genome reveals a unique fibroin gene that provides high tensile strength.</title>
        <authorList>
            <person name="Kono N."/>
            <person name="Nakamura H."/>
            <person name="Ohtoshi R."/>
            <person name="Tomita M."/>
            <person name="Numata K."/>
            <person name="Arakawa K."/>
        </authorList>
    </citation>
    <scope>NUCLEOTIDE SEQUENCE [LARGE SCALE GENOMIC DNA]</scope>
</reference>
<evidence type="ECO:0000313" key="1">
    <source>
        <dbReference type="EMBL" id="GBO99626.1"/>
    </source>
</evidence>
<sequence length="112" mass="12544">MLHRVSLRGGDKVPQRGSGRGWKIDKALWVREGGSYPSGYIVIYSKTVSPTPSAAGESLTRRPRIAYSLPLSFIEVFVFTQHALLWSCFVFGRNSEVRERCGLKENAVTRAE</sequence>